<gene>
    <name evidence="1" type="ORF">JK636_16105</name>
</gene>
<dbReference type="PANTHER" id="PTHR31118">
    <property type="entry name" value="CYCLASE-LIKE PROTEIN 2"/>
    <property type="match status" value="1"/>
</dbReference>
<dbReference type="Pfam" id="PF04199">
    <property type="entry name" value="Cyclase"/>
    <property type="match status" value="1"/>
</dbReference>
<reference evidence="1 2" key="1">
    <citation type="submission" date="2021-01" db="EMBL/GenBank/DDBJ databases">
        <title>Genome public.</title>
        <authorList>
            <person name="Liu C."/>
            <person name="Sun Q."/>
        </authorList>
    </citation>
    <scope>NUCLEOTIDE SEQUENCE [LARGE SCALE GENOMIC DNA]</scope>
    <source>
        <strain evidence="1 2">YIM B02515</strain>
    </source>
</reference>
<dbReference type="InterPro" id="IPR007325">
    <property type="entry name" value="KFase/CYL"/>
</dbReference>
<dbReference type="InterPro" id="IPR037175">
    <property type="entry name" value="KFase_sf"/>
</dbReference>
<name>A0ABS1TES8_9CLOT</name>
<protein>
    <submittedName>
        <fullName evidence="1">Cyclase family protein</fullName>
    </submittedName>
</protein>
<dbReference type="SUPFAM" id="SSF102198">
    <property type="entry name" value="Putative cyclase"/>
    <property type="match status" value="1"/>
</dbReference>
<dbReference type="RefSeq" id="WP_202750006.1">
    <property type="nucleotide sequence ID" value="NZ_JAESWC010000014.1"/>
</dbReference>
<sequence length="206" mass="23581">MSKIIDLTREISNNMPVYPGDDEVKLYQTNYINKDGYNNHGIETGMHIGTHVDGPMHMTDSNIYISEMELDKFIGRGILIDAKNETIIDYKEEYEEIILEDSIVVINTGFSEEFGTEIYFKKHPVVSENLAELLVRKKIKALCIDAPSPDRYPFEVHKLLLKNSILIGENLANLDKLEGIRNYEIFIVPLNIRADGSMARIFARIE</sequence>
<dbReference type="Gene3D" id="3.50.30.50">
    <property type="entry name" value="Putative cyclase"/>
    <property type="match status" value="1"/>
</dbReference>
<dbReference type="EMBL" id="JAESWC010000014">
    <property type="protein sequence ID" value="MBL4937252.1"/>
    <property type="molecule type" value="Genomic_DNA"/>
</dbReference>
<dbReference type="Proteomes" id="UP000632377">
    <property type="component" value="Unassembled WGS sequence"/>
</dbReference>
<proteinExistence type="predicted"/>
<keyword evidence="2" id="KW-1185">Reference proteome</keyword>
<accession>A0ABS1TES8</accession>
<comment type="caution">
    <text evidence="1">The sequence shown here is derived from an EMBL/GenBank/DDBJ whole genome shotgun (WGS) entry which is preliminary data.</text>
</comment>
<evidence type="ECO:0000313" key="2">
    <source>
        <dbReference type="Proteomes" id="UP000632377"/>
    </source>
</evidence>
<organism evidence="1 2">
    <name type="scientific">Clostridium rhizosphaerae</name>
    <dbReference type="NCBI Taxonomy" id="2803861"/>
    <lineage>
        <taxon>Bacteria</taxon>
        <taxon>Bacillati</taxon>
        <taxon>Bacillota</taxon>
        <taxon>Clostridia</taxon>
        <taxon>Eubacteriales</taxon>
        <taxon>Clostridiaceae</taxon>
        <taxon>Clostridium</taxon>
    </lineage>
</organism>
<evidence type="ECO:0000313" key="1">
    <source>
        <dbReference type="EMBL" id="MBL4937252.1"/>
    </source>
</evidence>
<dbReference type="PANTHER" id="PTHR31118:SF12">
    <property type="entry name" value="CYCLASE-LIKE PROTEIN 2"/>
    <property type="match status" value="1"/>
</dbReference>